<sequence length="119" mass="13929">MELLDRPLIAEGRTGQLAYGYMKVPRDIEDEKVRVMEIRMRAYATDLGLTFSDFFYEFSCGSLTVFDEMIEELVVKGARYVIVPTLRHFARHRLLQEQMIARVYRLANAEVLDLSAYER</sequence>
<keyword evidence="2" id="KW-1185">Reference proteome</keyword>
<reference evidence="1 2" key="1">
    <citation type="submission" date="2014-05" db="EMBL/GenBank/DDBJ databases">
        <title>Draft genome sequence of Amycolatopsis rifamycinica DSM 46095.</title>
        <authorList>
            <person name="Lal R."/>
            <person name="Saxena A."/>
            <person name="Kumari R."/>
            <person name="Mukherjee U."/>
            <person name="Singh P."/>
            <person name="Sangwan N."/>
            <person name="Mahato N.K."/>
        </authorList>
    </citation>
    <scope>NUCLEOTIDE SEQUENCE [LARGE SCALE GENOMIC DNA]</scope>
    <source>
        <strain evidence="1 2">DSM 46095</strain>
    </source>
</reference>
<dbReference type="STRING" id="287986.DV20_05345"/>
<dbReference type="RefSeq" id="WP_043776836.1">
    <property type="nucleotide sequence ID" value="NZ_JMQI01000011.1"/>
</dbReference>
<proteinExistence type="predicted"/>
<dbReference type="AlphaFoldDB" id="A0A066UG16"/>
<dbReference type="Proteomes" id="UP000027345">
    <property type="component" value="Unassembled WGS sequence"/>
</dbReference>
<comment type="caution">
    <text evidence="1">The sequence shown here is derived from an EMBL/GenBank/DDBJ whole genome shotgun (WGS) entry which is preliminary data.</text>
</comment>
<evidence type="ECO:0008006" key="3">
    <source>
        <dbReference type="Google" id="ProtNLM"/>
    </source>
</evidence>
<evidence type="ECO:0000313" key="2">
    <source>
        <dbReference type="Proteomes" id="UP000027345"/>
    </source>
</evidence>
<name>A0A066UG16_9PSEU</name>
<accession>A0A066UG16</accession>
<gene>
    <name evidence="1" type="ORF">DV20_05345</name>
</gene>
<protein>
    <recommendedName>
        <fullName evidence="3">Resolvase/invertase-type recombinase catalytic domain-containing protein</fullName>
    </recommendedName>
</protein>
<evidence type="ECO:0000313" key="1">
    <source>
        <dbReference type="EMBL" id="KDN23143.1"/>
    </source>
</evidence>
<dbReference type="EMBL" id="JMQI01000011">
    <property type="protein sequence ID" value="KDN23143.1"/>
    <property type="molecule type" value="Genomic_DNA"/>
</dbReference>
<organism evidence="1 2">
    <name type="scientific">Amycolatopsis rifamycinica</name>
    <dbReference type="NCBI Taxonomy" id="287986"/>
    <lineage>
        <taxon>Bacteria</taxon>
        <taxon>Bacillati</taxon>
        <taxon>Actinomycetota</taxon>
        <taxon>Actinomycetes</taxon>
        <taxon>Pseudonocardiales</taxon>
        <taxon>Pseudonocardiaceae</taxon>
        <taxon>Amycolatopsis</taxon>
    </lineage>
</organism>
<dbReference type="eggNOG" id="ENOG502ZDW9">
    <property type="taxonomic scope" value="Bacteria"/>
</dbReference>
<dbReference type="OrthoDB" id="4316418at2"/>